<name>A0A699RYS8_TANCI</name>
<reference evidence="1" key="1">
    <citation type="journal article" date="2019" name="Sci. Rep.">
        <title>Draft genome of Tanacetum cinerariifolium, the natural source of mosquito coil.</title>
        <authorList>
            <person name="Yamashiro T."/>
            <person name="Shiraishi A."/>
            <person name="Satake H."/>
            <person name="Nakayama K."/>
        </authorList>
    </citation>
    <scope>NUCLEOTIDE SEQUENCE</scope>
</reference>
<organism evidence="1">
    <name type="scientific">Tanacetum cinerariifolium</name>
    <name type="common">Dalmatian daisy</name>
    <name type="synonym">Chrysanthemum cinerariifolium</name>
    <dbReference type="NCBI Taxonomy" id="118510"/>
    <lineage>
        <taxon>Eukaryota</taxon>
        <taxon>Viridiplantae</taxon>
        <taxon>Streptophyta</taxon>
        <taxon>Embryophyta</taxon>
        <taxon>Tracheophyta</taxon>
        <taxon>Spermatophyta</taxon>
        <taxon>Magnoliopsida</taxon>
        <taxon>eudicotyledons</taxon>
        <taxon>Gunneridae</taxon>
        <taxon>Pentapetalae</taxon>
        <taxon>asterids</taxon>
        <taxon>campanulids</taxon>
        <taxon>Asterales</taxon>
        <taxon>Asteraceae</taxon>
        <taxon>Asteroideae</taxon>
        <taxon>Anthemideae</taxon>
        <taxon>Anthemidinae</taxon>
        <taxon>Tanacetum</taxon>
    </lineage>
</organism>
<dbReference type="EMBL" id="BKCJ011121702">
    <property type="protein sequence ID" value="GFC89591.1"/>
    <property type="molecule type" value="Genomic_DNA"/>
</dbReference>
<sequence length="106" mass="11934">FGKTDDYEDLQLQATANFKADHNDVYDLDCDDEATANAIFMANLSPDGSLNDDMVAPRYDSDTLSEVPHYDAYHDSDVLNSNIQELRYIENIVSNNDSYDELKGNS</sequence>
<protein>
    <recommendedName>
        <fullName evidence="2">Integrase, catalytic region, zinc finger, CCHC-type, peptidase aspartic, catalytic</fullName>
    </recommendedName>
</protein>
<proteinExistence type="predicted"/>
<dbReference type="AlphaFoldDB" id="A0A699RYS8"/>
<accession>A0A699RYS8</accession>
<feature type="non-terminal residue" evidence="1">
    <location>
        <position position="106"/>
    </location>
</feature>
<evidence type="ECO:0000313" key="1">
    <source>
        <dbReference type="EMBL" id="GFC89591.1"/>
    </source>
</evidence>
<gene>
    <name evidence="1" type="ORF">Tci_861561</name>
</gene>
<feature type="non-terminal residue" evidence="1">
    <location>
        <position position="1"/>
    </location>
</feature>
<comment type="caution">
    <text evidence="1">The sequence shown here is derived from an EMBL/GenBank/DDBJ whole genome shotgun (WGS) entry which is preliminary data.</text>
</comment>
<evidence type="ECO:0008006" key="2">
    <source>
        <dbReference type="Google" id="ProtNLM"/>
    </source>
</evidence>